<dbReference type="InterPro" id="IPR014015">
    <property type="entry name" value="Helicase_SF3_DNA-vir"/>
</dbReference>
<proteinExistence type="predicted"/>
<feature type="region of interest" description="Disordered" evidence="4">
    <location>
        <begin position="273"/>
        <end position="298"/>
    </location>
</feature>
<dbReference type="SMART" id="SM00885">
    <property type="entry name" value="D5_N"/>
    <property type="match status" value="1"/>
</dbReference>
<dbReference type="AlphaFoldDB" id="A0A6C0M0N4"/>
<feature type="domain" description="SF3 helicase" evidence="5">
    <location>
        <begin position="645"/>
        <end position="806"/>
    </location>
</feature>
<evidence type="ECO:0000256" key="4">
    <source>
        <dbReference type="SAM" id="MobiDB-lite"/>
    </source>
</evidence>
<dbReference type="Gene3D" id="3.40.50.300">
    <property type="entry name" value="P-loop containing nucleotide triphosphate hydrolases"/>
    <property type="match status" value="1"/>
</dbReference>
<dbReference type="PANTHER" id="PTHR35372">
    <property type="entry name" value="ATP BINDING PROTEIN-RELATED"/>
    <property type="match status" value="1"/>
</dbReference>
<dbReference type="InterPro" id="IPR014818">
    <property type="entry name" value="Phage/plasmid_primase_P4_C"/>
</dbReference>
<dbReference type="InterPro" id="IPR027417">
    <property type="entry name" value="P-loop_NTPase"/>
</dbReference>
<dbReference type="GO" id="GO:0005524">
    <property type="term" value="F:ATP binding"/>
    <property type="evidence" value="ECO:0007669"/>
    <property type="project" value="UniProtKB-KW"/>
</dbReference>
<accession>A0A6C0M0N4</accession>
<dbReference type="InterPro" id="IPR056443">
    <property type="entry name" value="AEP_C962R"/>
</dbReference>
<dbReference type="Pfam" id="PF19263">
    <property type="entry name" value="DUF5906"/>
    <property type="match status" value="1"/>
</dbReference>
<name>A0A6C0M0N4_9ZZZZ</name>
<dbReference type="NCBIfam" id="TIGR01613">
    <property type="entry name" value="primase_Cterm"/>
    <property type="match status" value="1"/>
</dbReference>
<evidence type="ECO:0000313" key="6">
    <source>
        <dbReference type="EMBL" id="QHU36083.1"/>
    </source>
</evidence>
<evidence type="ECO:0000259" key="5">
    <source>
        <dbReference type="PROSITE" id="PS51206"/>
    </source>
</evidence>
<dbReference type="InterPro" id="IPR051620">
    <property type="entry name" value="ORF904-like_C"/>
</dbReference>
<dbReference type="GO" id="GO:0016817">
    <property type="term" value="F:hydrolase activity, acting on acid anhydrides"/>
    <property type="evidence" value="ECO:0007669"/>
    <property type="project" value="InterPro"/>
</dbReference>
<keyword evidence="1" id="KW-0547">Nucleotide-binding</keyword>
<evidence type="ECO:0000256" key="1">
    <source>
        <dbReference type="ARBA" id="ARBA00022741"/>
    </source>
</evidence>
<dbReference type="InterPro" id="IPR045455">
    <property type="entry name" value="NrS-1_pol-like_helicase"/>
</dbReference>
<keyword evidence="2" id="KW-0378">Hydrolase</keyword>
<keyword evidence="3" id="KW-0067">ATP-binding</keyword>
<evidence type="ECO:0000256" key="3">
    <source>
        <dbReference type="ARBA" id="ARBA00022840"/>
    </source>
</evidence>
<organism evidence="6">
    <name type="scientific">viral metagenome</name>
    <dbReference type="NCBI Taxonomy" id="1070528"/>
    <lineage>
        <taxon>unclassified sequences</taxon>
        <taxon>metagenomes</taxon>
        <taxon>organismal metagenomes</taxon>
    </lineage>
</organism>
<dbReference type="Pfam" id="PF23162">
    <property type="entry name" value="AEP_C962R"/>
    <property type="match status" value="1"/>
</dbReference>
<reference evidence="6" key="1">
    <citation type="journal article" date="2020" name="Nature">
        <title>Giant virus diversity and host interactions through global metagenomics.</title>
        <authorList>
            <person name="Schulz F."/>
            <person name="Roux S."/>
            <person name="Paez-Espino D."/>
            <person name="Jungbluth S."/>
            <person name="Walsh D.A."/>
            <person name="Denef V.J."/>
            <person name="McMahon K.D."/>
            <person name="Konstantinidis K.T."/>
            <person name="Eloe-Fadrosh E.A."/>
            <person name="Kyrpides N.C."/>
            <person name="Woyke T."/>
        </authorList>
    </citation>
    <scope>NUCLEOTIDE SEQUENCE</scope>
    <source>
        <strain evidence="6">GVMAG-S-1035124-57</strain>
    </source>
</reference>
<evidence type="ECO:0000256" key="2">
    <source>
        <dbReference type="ARBA" id="ARBA00022801"/>
    </source>
</evidence>
<dbReference type="PANTHER" id="PTHR35372:SF2">
    <property type="entry name" value="SF3 HELICASE DOMAIN-CONTAINING PROTEIN"/>
    <property type="match status" value="1"/>
</dbReference>
<dbReference type="Pfam" id="PF08706">
    <property type="entry name" value="D5_N"/>
    <property type="match status" value="1"/>
</dbReference>
<dbReference type="PROSITE" id="PS51206">
    <property type="entry name" value="SF3_HELICASE_1"/>
    <property type="match status" value="1"/>
</dbReference>
<dbReference type="InterPro" id="IPR006500">
    <property type="entry name" value="Helicase_put_C_phage/plasmid"/>
</dbReference>
<protein>
    <recommendedName>
        <fullName evidence="5">SF3 helicase domain-containing protein</fullName>
    </recommendedName>
</protein>
<dbReference type="EMBL" id="MN740632">
    <property type="protein sequence ID" value="QHU36083.1"/>
    <property type="molecule type" value="Genomic_DNA"/>
</dbReference>
<feature type="compositionally biased region" description="Gly residues" evidence="4">
    <location>
        <begin position="288"/>
        <end position="298"/>
    </location>
</feature>
<dbReference type="InterPro" id="IPR014819">
    <property type="entry name" value="PriCT_2"/>
</dbReference>
<sequence length="942" mass="108010">MAAKSSRTVGPFDAFMKQRYSKKGEQHTHTRIGSEKLGISGGAFTVQPEDIGEFYRKYTDHVFIQGRQEYLTERQLIDNGPGLIDIDERYAPSVECRQHTKEHVCNLVEMIIDQLSDLVVLTPGTLLPIFVFEKPEVNLLEDTTKDGIHILIGMKMDRALQMMLRKRMLAQLPTIWGDLPLTNSWEEVLDEGIVRGTTNWQLYGSRKPGHQAYVLKYWYVMNLDEECTLGFQEKSVSIFDVRVNFQLLTAQYAYHAGFAIADAVKAEHDAMKQTIGGPKQKRTKTAGAGAGGGAGAGAGAGADGDKKIMFQPPHVEIIQLSDITDMDKLNAAIDQLYASMENKTYELRETHNYTMCLPASYYDHEPKWIRVGWALRNTSPHLFLTWMAFSAKSSKFAYGMIIEFYDKWQQFGMNTPADGRCLTKRSIMFWAKTDAREAYDDIRRKTNEYYMEETLKTKEATDVDLAHVVYNYAKDKFVCVSIKNNAWYSFNGTRWEECDSGNALRLMISKDIYTMYHAKQIENTALMNQEDPGSEEWKEKSMRAEKYTEICMRLKTTTFKNNIMKEARELFYDKNFVDTLDTNTHLMCFSNGVVDFTEKRFRRGQPDDNISKCTNIDYVPLDKTKHAATIAEINDFMAQLFPIEELRNYMWDHLASCLIGVNRDQTFQIYVGAGSNGKSKLTELMSRCFGEYKATVPITLITNKRNGIGGTSSEIAQLIGIRYAVMQEPSKGDQINEGVLKEVSAGDPLQGRALYKDMITFVPQFKLVVCTNTMFEIKSNDDGTWRRIQKVDFMSKFCDNPNPDGDVDNPYQFKIDRMLDEKLKRWAPTFMSMLVDHVFHTNGLVKPCSMVTASSQKYRLGQDYLSEFARDKIKTQQGGRGIKKTELYETFKQWYVRGHGRDVPKGAELYEFMDKKFGKYTNGAWRNVVIIYDDEDEETQEN</sequence>
<dbReference type="Pfam" id="PF08707">
    <property type="entry name" value="PriCT_2"/>
    <property type="match status" value="1"/>
</dbReference>